<reference evidence="4" key="1">
    <citation type="submission" date="2017-02" db="UniProtKB">
        <authorList>
            <consortium name="WormBaseParasite"/>
        </authorList>
    </citation>
    <scope>IDENTIFICATION</scope>
</reference>
<dbReference type="GO" id="GO:0017056">
    <property type="term" value="F:structural constituent of nuclear pore"/>
    <property type="evidence" value="ECO:0007669"/>
    <property type="project" value="TreeGrafter"/>
</dbReference>
<keyword evidence="3" id="KW-1185">Reference proteome</keyword>
<dbReference type="GO" id="GO:0005643">
    <property type="term" value="C:nuclear pore"/>
    <property type="evidence" value="ECO:0007669"/>
    <property type="project" value="TreeGrafter"/>
</dbReference>
<organism evidence="3 4">
    <name type="scientific">Ascaris lumbricoides</name>
    <name type="common">Giant roundworm</name>
    <dbReference type="NCBI Taxonomy" id="6252"/>
    <lineage>
        <taxon>Eukaryota</taxon>
        <taxon>Metazoa</taxon>
        <taxon>Ecdysozoa</taxon>
        <taxon>Nematoda</taxon>
        <taxon>Chromadorea</taxon>
        <taxon>Rhabditida</taxon>
        <taxon>Spirurina</taxon>
        <taxon>Ascaridomorpha</taxon>
        <taxon>Ascaridoidea</taxon>
        <taxon>Ascarididae</taxon>
        <taxon>Ascaris</taxon>
    </lineage>
</organism>
<dbReference type="InterPro" id="IPR021717">
    <property type="entry name" value="Nucleoporin_Nup160"/>
</dbReference>
<feature type="compositionally biased region" description="Acidic residues" evidence="1">
    <location>
        <begin position="59"/>
        <end position="68"/>
    </location>
</feature>
<dbReference type="PANTHER" id="PTHR21286:SF0">
    <property type="entry name" value="NUCLEAR PORE COMPLEX PROTEIN NUP160"/>
    <property type="match status" value="1"/>
</dbReference>
<evidence type="ECO:0000313" key="3">
    <source>
        <dbReference type="Proteomes" id="UP000036681"/>
    </source>
</evidence>
<dbReference type="InterPro" id="IPR056536">
    <property type="entry name" value="TPR_NUP160_C"/>
</dbReference>
<name>A0A0M3I3Q3_ASCLU</name>
<proteinExistence type="predicted"/>
<feature type="domain" description="NUP160 C-terminal TPR" evidence="2">
    <location>
        <begin position="98"/>
        <end position="337"/>
    </location>
</feature>
<evidence type="ECO:0000313" key="4">
    <source>
        <dbReference type="WBParaSite" id="ALUE_0001130201-mRNA-1"/>
    </source>
</evidence>
<dbReference type="PANTHER" id="PTHR21286">
    <property type="entry name" value="NUCLEAR PORE COMPLEX PROTEIN NUP160"/>
    <property type="match status" value="1"/>
</dbReference>
<protein>
    <submittedName>
        <fullName evidence="4">Nuclear pore complex protein</fullName>
    </submittedName>
</protein>
<dbReference type="Pfam" id="PF23347">
    <property type="entry name" value="TPR_Nup160_C"/>
    <property type="match status" value="1"/>
</dbReference>
<sequence length="338" mass="38234">MLEYANRLHKELQNRDILLRRCRCLSVVCQTLALLPEQSRYLAVVATKDNAHGTGSNDIEQEDYDEEVSSGSGHLPAEPANGANKPAASSKSLVLLSLEDITKEAALCDARYAVLEASLSADSPPTVSCIPPSKPEEVFKKLVEKKLFDHAWLMSSIFSIPPYTIIEAVTYECIKVDASSDDVEPHWIAINRRYVDEVGSGKDRHWSIMRSYVEMGRRLYPNDSRILRSASMTFMQYEWPLPCWLSALHQERDVGDFVNILLSFGHLESALDALTKAVESASECLVSEHARSILPYTQIDMFFHLVAKSEDPYLKEISKQLATKLRIYMERVETFSRR</sequence>
<feature type="region of interest" description="Disordered" evidence="1">
    <location>
        <begin position="52"/>
        <end position="85"/>
    </location>
</feature>
<dbReference type="Proteomes" id="UP000036681">
    <property type="component" value="Unplaced"/>
</dbReference>
<accession>A0A0M3I3Q3</accession>
<evidence type="ECO:0000259" key="2">
    <source>
        <dbReference type="Pfam" id="PF23347"/>
    </source>
</evidence>
<dbReference type="WBParaSite" id="ALUE_0001130201-mRNA-1">
    <property type="protein sequence ID" value="ALUE_0001130201-mRNA-1"/>
    <property type="gene ID" value="ALUE_0001130201"/>
</dbReference>
<dbReference type="AlphaFoldDB" id="A0A0M3I3Q3"/>
<evidence type="ECO:0000256" key="1">
    <source>
        <dbReference type="SAM" id="MobiDB-lite"/>
    </source>
</evidence>